<reference evidence="2 3" key="1">
    <citation type="submission" date="2017-10" db="EMBL/GenBank/DDBJ databases">
        <title>Extensive intraspecific genome diversity in a model arbuscular mycorrhizal fungus.</title>
        <authorList>
            <person name="Chen E.C.H."/>
            <person name="Morin E."/>
            <person name="Baudet D."/>
            <person name="Noel J."/>
            <person name="Ndikumana S."/>
            <person name="Charron P."/>
            <person name="St-Onge C."/>
            <person name="Giorgi J."/>
            <person name="Grigoriev I.V."/>
            <person name="Roux C."/>
            <person name="Martin F.M."/>
            <person name="Corradi N."/>
        </authorList>
    </citation>
    <scope>NUCLEOTIDE SEQUENCE [LARGE SCALE GENOMIC DNA]</scope>
    <source>
        <strain evidence="2 3">A1</strain>
    </source>
</reference>
<dbReference type="VEuPathDB" id="FungiDB:RhiirA1_404806"/>
<dbReference type="InterPro" id="IPR007569">
    <property type="entry name" value="DUF559"/>
</dbReference>
<protein>
    <recommendedName>
        <fullName evidence="1">DUF559 domain-containing protein</fullName>
    </recommendedName>
</protein>
<proteinExistence type="predicted"/>
<gene>
    <name evidence="2" type="ORF">RhiirA1_404806</name>
</gene>
<dbReference type="Gene3D" id="3.40.960.10">
    <property type="entry name" value="VSR Endonuclease"/>
    <property type="match status" value="1"/>
</dbReference>
<name>A0A2N0QNN8_9GLOM</name>
<dbReference type="Pfam" id="PF04480">
    <property type="entry name" value="DUF559"/>
    <property type="match status" value="1"/>
</dbReference>
<evidence type="ECO:0000259" key="1">
    <source>
        <dbReference type="Pfam" id="PF04480"/>
    </source>
</evidence>
<comment type="caution">
    <text evidence="2">The sequence shown here is derived from an EMBL/GenBank/DDBJ whole genome shotgun (WGS) entry which is preliminary data.</text>
</comment>
<sequence>MPNDGVEHSLWDSLLYAILNGISVSLGINRRDIDGVFLMFYNSGYAKVNNHFVIKNLPKHNSNAADNPILSIIQNLISRGNPTITTPFLREKLQIERSYLHQLDEVRIIQDMPADWSISIRGDDVNQSYPALEFYKDLRGIFKQKGFLTDLFIAECLITNIIPESNFEKQQVDFYSPILKLVIEVDGTGHETRQQKKLDQARDNIFKKHGIDVIRISTTKIQMKDYEELTLKLREIYFKHAEKIKLFEKYIESPSKYQLHYQLTEIYRFQMVIIELIKSNTLQLIDNQWDFA</sequence>
<feature type="domain" description="DUF559" evidence="1">
    <location>
        <begin position="171"/>
        <end position="224"/>
    </location>
</feature>
<feature type="non-terminal residue" evidence="2">
    <location>
        <position position="292"/>
    </location>
</feature>
<dbReference type="Proteomes" id="UP000232688">
    <property type="component" value="Unassembled WGS sequence"/>
</dbReference>
<dbReference type="EMBL" id="LLXH01005361">
    <property type="protein sequence ID" value="PKC52669.1"/>
    <property type="molecule type" value="Genomic_DNA"/>
</dbReference>
<reference evidence="2 3" key="2">
    <citation type="submission" date="2017-10" db="EMBL/GenBank/DDBJ databases">
        <title>Genome analyses suggest a sexual origin of heterokaryosis in a supposedly ancient asexual fungus.</title>
        <authorList>
            <person name="Corradi N."/>
            <person name="Sedzielewska K."/>
            <person name="Noel J."/>
            <person name="Charron P."/>
            <person name="Farinelli L."/>
            <person name="Marton T."/>
            <person name="Kruger M."/>
            <person name="Pelin A."/>
            <person name="Brachmann A."/>
            <person name="Corradi N."/>
        </authorList>
    </citation>
    <scope>NUCLEOTIDE SEQUENCE [LARGE SCALE GENOMIC DNA]</scope>
    <source>
        <strain evidence="2 3">A1</strain>
    </source>
</reference>
<evidence type="ECO:0000313" key="3">
    <source>
        <dbReference type="Proteomes" id="UP000232688"/>
    </source>
</evidence>
<dbReference type="AlphaFoldDB" id="A0A2N0QNN8"/>
<accession>A0A2N0QNN8</accession>
<organism evidence="2 3">
    <name type="scientific">Rhizophagus irregularis</name>
    <dbReference type="NCBI Taxonomy" id="588596"/>
    <lineage>
        <taxon>Eukaryota</taxon>
        <taxon>Fungi</taxon>
        <taxon>Fungi incertae sedis</taxon>
        <taxon>Mucoromycota</taxon>
        <taxon>Glomeromycotina</taxon>
        <taxon>Glomeromycetes</taxon>
        <taxon>Glomerales</taxon>
        <taxon>Glomeraceae</taxon>
        <taxon>Rhizophagus</taxon>
    </lineage>
</organism>
<evidence type="ECO:0000313" key="2">
    <source>
        <dbReference type="EMBL" id="PKC52669.1"/>
    </source>
</evidence>